<feature type="transmembrane region" description="Helical" evidence="1">
    <location>
        <begin position="105"/>
        <end position="123"/>
    </location>
</feature>
<reference evidence="2" key="1">
    <citation type="journal article" date="2014" name="Int. J. Syst. Evol. Microbiol.">
        <title>Complete genome sequence of Corynebacterium casei LMG S-19264T (=DSM 44701T), isolated from a smear-ripened cheese.</title>
        <authorList>
            <consortium name="US DOE Joint Genome Institute (JGI-PGF)"/>
            <person name="Walter F."/>
            <person name="Albersmeier A."/>
            <person name="Kalinowski J."/>
            <person name="Ruckert C."/>
        </authorList>
    </citation>
    <scope>NUCLEOTIDE SEQUENCE</scope>
    <source>
        <strain evidence="2">KCTC 23224</strain>
    </source>
</reference>
<reference evidence="2" key="2">
    <citation type="submission" date="2020-09" db="EMBL/GenBank/DDBJ databases">
        <authorList>
            <person name="Sun Q."/>
            <person name="Kim S."/>
        </authorList>
    </citation>
    <scope>NUCLEOTIDE SEQUENCE</scope>
    <source>
        <strain evidence="2">KCTC 23224</strain>
    </source>
</reference>
<feature type="transmembrane region" description="Helical" evidence="1">
    <location>
        <begin position="155"/>
        <end position="178"/>
    </location>
</feature>
<keyword evidence="1" id="KW-0472">Membrane</keyword>
<feature type="transmembrane region" description="Helical" evidence="1">
    <location>
        <begin position="30"/>
        <end position="47"/>
    </location>
</feature>
<accession>A0A8J3G5A1</accession>
<dbReference type="EMBL" id="BMYF01000009">
    <property type="protein sequence ID" value="GHB37095.1"/>
    <property type="molecule type" value="Genomic_DNA"/>
</dbReference>
<feature type="transmembrane region" description="Helical" evidence="1">
    <location>
        <begin position="67"/>
        <end position="84"/>
    </location>
</feature>
<proteinExistence type="predicted"/>
<organism evidence="2 3">
    <name type="scientific">Mongoliitalea lutea</name>
    <dbReference type="NCBI Taxonomy" id="849756"/>
    <lineage>
        <taxon>Bacteria</taxon>
        <taxon>Pseudomonadati</taxon>
        <taxon>Bacteroidota</taxon>
        <taxon>Cytophagia</taxon>
        <taxon>Cytophagales</taxon>
        <taxon>Cyclobacteriaceae</taxon>
        <taxon>Mongoliitalea</taxon>
    </lineage>
</organism>
<keyword evidence="1" id="KW-0812">Transmembrane</keyword>
<name>A0A8J3G5A1_9BACT</name>
<gene>
    <name evidence="2" type="ORF">GCM10008106_17970</name>
</gene>
<keyword evidence="1" id="KW-1133">Transmembrane helix</keyword>
<evidence type="ECO:0000313" key="3">
    <source>
        <dbReference type="Proteomes" id="UP000642809"/>
    </source>
</evidence>
<sequence length="244" mass="28545">MELWTIIGLLVVLLTFFVFINSLGKTLPVLEFMLLVAGLQWIVGPFVEYNYPSKHFKYYMYVEESVYMSYVVPAYLLFSGVILFRLFPYFKAVFPIWSFSKYEKYGFFIFSIGFIFDFLGGFLPNSLNFFSFILSNFKYAGAIILYFSNDRRMKILFIASIGYLFYNSLRTAMFHDFILWSTFFYMFWALKHKPSRRLILLTLTLALVFVGTLQTVKATFRSEVWGGGTRGTNSHFLLSSLLIV</sequence>
<dbReference type="Proteomes" id="UP000642809">
    <property type="component" value="Unassembled WGS sequence"/>
</dbReference>
<feature type="transmembrane region" description="Helical" evidence="1">
    <location>
        <begin position="129"/>
        <end position="148"/>
    </location>
</feature>
<protein>
    <submittedName>
        <fullName evidence="2">Uncharacterized protein</fullName>
    </submittedName>
</protein>
<evidence type="ECO:0000313" key="2">
    <source>
        <dbReference type="EMBL" id="GHB37095.1"/>
    </source>
</evidence>
<evidence type="ECO:0000256" key="1">
    <source>
        <dbReference type="SAM" id="Phobius"/>
    </source>
</evidence>
<feature type="transmembrane region" description="Helical" evidence="1">
    <location>
        <begin position="6"/>
        <end position="23"/>
    </location>
</feature>
<dbReference type="AlphaFoldDB" id="A0A8J3G5A1"/>
<comment type="caution">
    <text evidence="2">The sequence shown here is derived from an EMBL/GenBank/DDBJ whole genome shotgun (WGS) entry which is preliminary data.</text>
</comment>
<keyword evidence="3" id="KW-1185">Reference proteome</keyword>
<feature type="transmembrane region" description="Helical" evidence="1">
    <location>
        <begin position="198"/>
        <end position="216"/>
    </location>
</feature>